<evidence type="ECO:0000313" key="3">
    <source>
        <dbReference type="Proteomes" id="UP001595696"/>
    </source>
</evidence>
<protein>
    <recommendedName>
        <fullName evidence="4">DUF2946 family protein</fullName>
    </recommendedName>
</protein>
<reference evidence="3" key="1">
    <citation type="journal article" date="2019" name="Int. J. Syst. Evol. Microbiol.">
        <title>The Global Catalogue of Microorganisms (GCM) 10K type strain sequencing project: providing services to taxonomists for standard genome sequencing and annotation.</title>
        <authorList>
            <consortium name="The Broad Institute Genomics Platform"/>
            <consortium name="The Broad Institute Genome Sequencing Center for Infectious Disease"/>
            <person name="Wu L."/>
            <person name="Ma J."/>
        </authorList>
    </citation>
    <scope>NUCLEOTIDE SEQUENCE [LARGE SCALE GENOMIC DNA]</scope>
    <source>
        <strain evidence="3">CGMCC 4.7330</strain>
    </source>
</reference>
<accession>A0ABV8DMV7</accession>
<sequence>MSETAGALLRSMLWATLAVAVLGMHHTPTLVQATSHSMPTVVAGHDDHHAMPASDSPSMAAGHGDGCCGQVAAGQTPSPGAGPAGEGHGGHDLLHLCLAIMTALAGVTLIVLALAWRGPAAVPRMGGGLRPGAFARPPPLPVARRLAVLCVLRQ</sequence>
<keyword evidence="1" id="KW-1133">Transmembrane helix</keyword>
<evidence type="ECO:0000313" key="2">
    <source>
        <dbReference type="EMBL" id="MFC3960962.1"/>
    </source>
</evidence>
<keyword evidence="3" id="KW-1185">Reference proteome</keyword>
<dbReference type="RefSeq" id="WP_378610728.1">
    <property type="nucleotide sequence ID" value="NZ_JBHSAX010000003.1"/>
</dbReference>
<feature type="transmembrane region" description="Helical" evidence="1">
    <location>
        <begin position="93"/>
        <end position="116"/>
    </location>
</feature>
<dbReference type="EMBL" id="JBHSAX010000003">
    <property type="protein sequence ID" value="MFC3960962.1"/>
    <property type="molecule type" value="Genomic_DNA"/>
</dbReference>
<keyword evidence="1" id="KW-0812">Transmembrane</keyword>
<organism evidence="2 3">
    <name type="scientific">Nocardia jiangsuensis</name>
    <dbReference type="NCBI Taxonomy" id="1691563"/>
    <lineage>
        <taxon>Bacteria</taxon>
        <taxon>Bacillati</taxon>
        <taxon>Actinomycetota</taxon>
        <taxon>Actinomycetes</taxon>
        <taxon>Mycobacteriales</taxon>
        <taxon>Nocardiaceae</taxon>
        <taxon>Nocardia</taxon>
    </lineage>
</organism>
<dbReference type="Proteomes" id="UP001595696">
    <property type="component" value="Unassembled WGS sequence"/>
</dbReference>
<comment type="caution">
    <text evidence="2">The sequence shown here is derived from an EMBL/GenBank/DDBJ whole genome shotgun (WGS) entry which is preliminary data.</text>
</comment>
<evidence type="ECO:0008006" key="4">
    <source>
        <dbReference type="Google" id="ProtNLM"/>
    </source>
</evidence>
<gene>
    <name evidence="2" type="ORF">ACFO0B_03055</name>
</gene>
<keyword evidence="1" id="KW-0472">Membrane</keyword>
<proteinExistence type="predicted"/>
<evidence type="ECO:0000256" key="1">
    <source>
        <dbReference type="SAM" id="Phobius"/>
    </source>
</evidence>
<name>A0ABV8DMV7_9NOCA</name>